<accession>A0A2K3DPL3</accession>
<feature type="compositionally biased region" description="Low complexity" evidence="1">
    <location>
        <begin position="828"/>
        <end position="855"/>
    </location>
</feature>
<feature type="compositionally biased region" description="Low complexity" evidence="1">
    <location>
        <begin position="186"/>
        <end position="211"/>
    </location>
</feature>
<feature type="compositionally biased region" description="Low complexity" evidence="1">
    <location>
        <begin position="652"/>
        <end position="665"/>
    </location>
</feature>
<dbReference type="InParanoid" id="A0A2K3DPL3"/>
<dbReference type="RefSeq" id="XP_042923934.1">
    <property type="nucleotide sequence ID" value="XM_043063228.1"/>
</dbReference>
<dbReference type="Gramene" id="PNW82438">
    <property type="protein sequence ID" value="PNW82438"/>
    <property type="gene ID" value="CHLRE_06g278950v5"/>
</dbReference>
<feature type="region of interest" description="Disordered" evidence="1">
    <location>
        <begin position="520"/>
        <end position="545"/>
    </location>
</feature>
<reference evidence="2 3" key="1">
    <citation type="journal article" date="2007" name="Science">
        <title>The Chlamydomonas genome reveals the evolution of key animal and plant functions.</title>
        <authorList>
            <person name="Merchant S.S."/>
            <person name="Prochnik S.E."/>
            <person name="Vallon O."/>
            <person name="Harris E.H."/>
            <person name="Karpowicz S.J."/>
            <person name="Witman G.B."/>
            <person name="Terry A."/>
            <person name="Salamov A."/>
            <person name="Fritz-Laylin L.K."/>
            <person name="Marechal-Drouard L."/>
            <person name="Marshall W.F."/>
            <person name="Qu L.H."/>
            <person name="Nelson D.R."/>
            <person name="Sanderfoot A.A."/>
            <person name="Spalding M.H."/>
            <person name="Kapitonov V.V."/>
            <person name="Ren Q."/>
            <person name="Ferris P."/>
            <person name="Lindquist E."/>
            <person name="Shapiro H."/>
            <person name="Lucas S.M."/>
            <person name="Grimwood J."/>
            <person name="Schmutz J."/>
            <person name="Cardol P."/>
            <person name="Cerutti H."/>
            <person name="Chanfreau G."/>
            <person name="Chen C.L."/>
            <person name="Cognat V."/>
            <person name="Croft M.T."/>
            <person name="Dent R."/>
            <person name="Dutcher S."/>
            <person name="Fernandez E."/>
            <person name="Fukuzawa H."/>
            <person name="Gonzalez-Ballester D."/>
            <person name="Gonzalez-Halphen D."/>
            <person name="Hallmann A."/>
            <person name="Hanikenne M."/>
            <person name="Hippler M."/>
            <person name="Inwood W."/>
            <person name="Jabbari K."/>
            <person name="Kalanon M."/>
            <person name="Kuras R."/>
            <person name="Lefebvre P.A."/>
            <person name="Lemaire S.D."/>
            <person name="Lobanov A.V."/>
            <person name="Lohr M."/>
            <person name="Manuell A."/>
            <person name="Meier I."/>
            <person name="Mets L."/>
            <person name="Mittag M."/>
            <person name="Mittelmeier T."/>
            <person name="Moroney J.V."/>
            <person name="Moseley J."/>
            <person name="Napoli C."/>
            <person name="Nedelcu A.M."/>
            <person name="Niyogi K."/>
            <person name="Novoselov S.V."/>
            <person name="Paulsen I.T."/>
            <person name="Pazour G."/>
            <person name="Purton S."/>
            <person name="Ral J.P."/>
            <person name="Riano-Pachon D.M."/>
            <person name="Riekhof W."/>
            <person name="Rymarquis L."/>
            <person name="Schroda M."/>
            <person name="Stern D."/>
            <person name="Umen J."/>
            <person name="Willows R."/>
            <person name="Wilson N."/>
            <person name="Zimmer S.L."/>
            <person name="Allmer J."/>
            <person name="Balk J."/>
            <person name="Bisova K."/>
            <person name="Chen C.J."/>
            <person name="Elias M."/>
            <person name="Gendler K."/>
            <person name="Hauser C."/>
            <person name="Lamb M.R."/>
            <person name="Ledford H."/>
            <person name="Long J.C."/>
            <person name="Minagawa J."/>
            <person name="Page M.D."/>
            <person name="Pan J."/>
            <person name="Pootakham W."/>
            <person name="Roje S."/>
            <person name="Rose A."/>
            <person name="Stahlberg E."/>
            <person name="Terauchi A.M."/>
            <person name="Yang P."/>
            <person name="Ball S."/>
            <person name="Bowler C."/>
            <person name="Dieckmann C.L."/>
            <person name="Gladyshev V.N."/>
            <person name="Green P."/>
            <person name="Jorgensen R."/>
            <person name="Mayfield S."/>
            <person name="Mueller-Roeber B."/>
            <person name="Rajamani S."/>
            <person name="Sayre R.T."/>
            <person name="Brokstein P."/>
            <person name="Dubchak I."/>
            <person name="Goodstein D."/>
            <person name="Hornick L."/>
            <person name="Huang Y.W."/>
            <person name="Jhaveri J."/>
            <person name="Luo Y."/>
            <person name="Martinez D."/>
            <person name="Ngau W.C."/>
            <person name="Otillar B."/>
            <person name="Poliakov A."/>
            <person name="Porter A."/>
            <person name="Szajkowski L."/>
            <person name="Werner G."/>
            <person name="Zhou K."/>
            <person name="Grigoriev I.V."/>
            <person name="Rokhsar D.S."/>
            <person name="Grossman A.R."/>
        </authorList>
    </citation>
    <scope>NUCLEOTIDE SEQUENCE [LARGE SCALE GENOMIC DNA]</scope>
    <source>
        <strain evidence="3">CC-503</strain>
    </source>
</reference>
<feature type="compositionally biased region" description="Gly residues" evidence="1">
    <location>
        <begin position="394"/>
        <end position="403"/>
    </location>
</feature>
<feature type="region of interest" description="Disordered" evidence="1">
    <location>
        <begin position="1"/>
        <end position="87"/>
    </location>
</feature>
<dbReference type="ExpressionAtlas" id="A0A2K3DPL3">
    <property type="expression patterns" value="baseline and differential"/>
</dbReference>
<evidence type="ECO:0000256" key="1">
    <source>
        <dbReference type="SAM" id="MobiDB-lite"/>
    </source>
</evidence>
<feature type="region of interest" description="Disordered" evidence="1">
    <location>
        <begin position="739"/>
        <end position="759"/>
    </location>
</feature>
<feature type="region of interest" description="Disordered" evidence="1">
    <location>
        <begin position="112"/>
        <end position="277"/>
    </location>
</feature>
<keyword evidence="3" id="KW-1185">Reference proteome</keyword>
<organism evidence="2 3">
    <name type="scientific">Chlamydomonas reinhardtii</name>
    <name type="common">Chlamydomonas smithii</name>
    <dbReference type="NCBI Taxonomy" id="3055"/>
    <lineage>
        <taxon>Eukaryota</taxon>
        <taxon>Viridiplantae</taxon>
        <taxon>Chlorophyta</taxon>
        <taxon>core chlorophytes</taxon>
        <taxon>Chlorophyceae</taxon>
        <taxon>CS clade</taxon>
        <taxon>Chlamydomonadales</taxon>
        <taxon>Chlamydomonadaceae</taxon>
        <taxon>Chlamydomonas</taxon>
    </lineage>
</organism>
<feature type="compositionally biased region" description="Basic and acidic residues" evidence="1">
    <location>
        <begin position="868"/>
        <end position="880"/>
    </location>
</feature>
<feature type="compositionally biased region" description="Low complexity" evidence="1">
    <location>
        <begin position="113"/>
        <end position="125"/>
    </location>
</feature>
<dbReference type="GeneID" id="5720871"/>
<feature type="compositionally biased region" description="Acidic residues" evidence="1">
    <location>
        <begin position="458"/>
        <end position="478"/>
    </location>
</feature>
<dbReference type="KEGG" id="cre:CHLRE_06g278950v5"/>
<feature type="region of interest" description="Disordered" evidence="1">
    <location>
        <begin position="355"/>
        <end position="377"/>
    </location>
</feature>
<feature type="compositionally biased region" description="Polar residues" evidence="1">
    <location>
        <begin position="746"/>
        <end position="759"/>
    </location>
</feature>
<protein>
    <submittedName>
        <fullName evidence="2">Uncharacterized protein</fullName>
    </submittedName>
</protein>
<feature type="compositionally biased region" description="Polar residues" evidence="1">
    <location>
        <begin position="222"/>
        <end position="234"/>
    </location>
</feature>
<proteinExistence type="predicted"/>
<dbReference type="Proteomes" id="UP000006906">
    <property type="component" value="Chromosome 6"/>
</dbReference>
<dbReference type="EMBL" id="CM008967">
    <property type="protein sequence ID" value="PNW82438.1"/>
    <property type="molecule type" value="Genomic_DNA"/>
</dbReference>
<name>A0A2K3DPL3_CHLRE</name>
<feature type="compositionally biased region" description="Polar residues" evidence="1">
    <location>
        <begin position="892"/>
        <end position="901"/>
    </location>
</feature>
<feature type="compositionally biased region" description="Basic and acidic residues" evidence="1">
    <location>
        <begin position="14"/>
        <end position="28"/>
    </location>
</feature>
<dbReference type="AlphaFoldDB" id="A0A2K3DPL3"/>
<feature type="region of interest" description="Disordered" evidence="1">
    <location>
        <begin position="613"/>
        <end position="710"/>
    </location>
</feature>
<feature type="compositionally biased region" description="Polar residues" evidence="1">
    <location>
        <begin position="1"/>
        <end position="11"/>
    </location>
</feature>
<evidence type="ECO:0000313" key="2">
    <source>
        <dbReference type="EMBL" id="PNW82438.1"/>
    </source>
</evidence>
<feature type="region of interest" description="Disordered" evidence="1">
    <location>
        <begin position="802"/>
        <end position="902"/>
    </location>
</feature>
<feature type="region of interest" description="Disordered" evidence="1">
    <location>
        <begin position="390"/>
        <end position="431"/>
    </location>
</feature>
<feature type="region of interest" description="Disordered" evidence="1">
    <location>
        <begin position="452"/>
        <end position="494"/>
    </location>
</feature>
<sequence>MKKTQFHTNPVVNKWEEDQRRARMDKMINRAKSTLPPEARGLSKPSGPKKPSPYTQEMNAPRRGPKRGSSSGEGGGHEGSHGDGTVAVNVQELDGLIYNRLQEILGMPMMRKAAAARAANGTKGTPPKPPRGRRPAWNEEWNAGAAVSPGNIDETPVGPAGGRAAGGAGGLVRDRGSPVAPGSGGSTTRLRTTSARDNTPARTASTTHRTASPPPLDVQHGATGSTQRRLSSGIPSYGGGERVVLLPSPSAASPGAAMRPSSRYGAGPEAGGGGHVLDRSTVSAIAALNPTAPAAQEAAVRLQHYGGATAAALQREAAGPRSSTAPVSASTAAMGDVDATFASYLGASPSASAAGRQHQAGLRGGLGGSTASGPGSDAAAMRSLVSLSTASPGGSPGLGGMGAVTGSMAAGSRRPPLAPRASGAVASSSAMGAYGSPPHGSGLGAAAHGSLVRAGAAGDEEEDNAYEDEEFEEYEGSDGEGGGKGHGDEDDEDNPAALLRQSVHALHGLVQMKIKQEELARSQADSLGPAGHRQSQASHAGQADHAAEMMASMALAGADEDGDGGLGGSSLMDGLKQSDLEYLARLGGGELGHYDPGHSGDDRAFVIEPGAPAGKTKAWGDRQPWANEPTDATTGIDVLRQRQEKERLRAEQMQQQQMQQQRQQQALGKSRGGPVDGVAQLHSSGASAVGMGPGRGGARRASASHAEDEDSVLLGETLTAGRSGAGMVGAIGAVLTEAGLTGPEPTRSSTDPTSASQMQSVSNALAALASSGKINPAEAKELRSQTDALYGSLLQLHQLMSGPRGNELRSPTPSGGGLSPAGGFTPKAQSPSSSPNASQQAAVAAAAAAVAAEGRSAARHAPPPLPLDRAEQRRASDHDGGSGGGHVGGSGPTASHMQLTPKNRLVAEDVAWMAGLVHSLSESLHNSKGEVELPGL</sequence>
<dbReference type="OrthoDB" id="538642at2759"/>
<gene>
    <name evidence="2" type="ORF">CHLRE_06g278950v5</name>
</gene>
<feature type="compositionally biased region" description="Basic and acidic residues" evidence="1">
    <location>
        <begin position="639"/>
        <end position="650"/>
    </location>
</feature>
<feature type="compositionally biased region" description="Low complexity" evidence="1">
    <location>
        <begin position="247"/>
        <end position="267"/>
    </location>
</feature>
<dbReference type="OMA" id="KAWGDRQ"/>
<evidence type="ECO:0000313" key="3">
    <source>
        <dbReference type="Proteomes" id="UP000006906"/>
    </source>
</evidence>
<feature type="compositionally biased region" description="Gly residues" evidence="1">
    <location>
        <begin position="159"/>
        <end position="170"/>
    </location>
</feature>
<feature type="compositionally biased region" description="Gly residues" evidence="1">
    <location>
        <begin position="881"/>
        <end position="891"/>
    </location>
</feature>
<feature type="compositionally biased region" description="Low complexity" evidence="1">
    <location>
        <begin position="419"/>
        <end position="431"/>
    </location>
</feature>